<proteinExistence type="predicted"/>
<feature type="chain" id="PRO_5017082505" description="Lipoprotein" evidence="1">
    <location>
        <begin position="24"/>
        <end position="104"/>
    </location>
</feature>
<keyword evidence="1" id="KW-0732">Signal</keyword>
<accession>A0A366X163</accession>
<dbReference type="RefSeq" id="WP_113823794.1">
    <property type="nucleotide sequence ID" value="NZ_QOCE01000032.1"/>
</dbReference>
<evidence type="ECO:0000313" key="3">
    <source>
        <dbReference type="Proteomes" id="UP000252706"/>
    </source>
</evidence>
<sequence length="104" mass="11029">MFKRLLGFALTFGMAATAPPAFASSCGLRDTVVEQLQNKYAEELTVGGLQKVRNGHSVMEIWSSTENGTFTVLLTQANGISCIVAAGTDFFEAIPKIVPEGTAS</sequence>
<dbReference type="PROSITE" id="PS51257">
    <property type="entry name" value="PROKAR_LIPOPROTEIN"/>
    <property type="match status" value="1"/>
</dbReference>
<gene>
    <name evidence="2" type="ORF">DS909_12485</name>
</gene>
<feature type="signal peptide" evidence="1">
    <location>
        <begin position="1"/>
        <end position="23"/>
    </location>
</feature>
<evidence type="ECO:0000256" key="1">
    <source>
        <dbReference type="SAM" id="SignalP"/>
    </source>
</evidence>
<reference evidence="2 3" key="1">
    <citation type="submission" date="2018-07" db="EMBL/GenBank/DDBJ databases">
        <title>Modular assembly of carbohydrate-degrading microbial communities in the ocean.</title>
        <authorList>
            <person name="Enke T.N."/>
            <person name="Datta M.S."/>
            <person name="Schwartzman J.A."/>
            <person name="Cermak N."/>
            <person name="Schmitz D.A."/>
            <person name="Barrere J."/>
            <person name="Cordero O.X."/>
        </authorList>
    </citation>
    <scope>NUCLEOTIDE SEQUENCE [LARGE SCALE GENOMIC DNA]</scope>
    <source>
        <strain evidence="2 3">C3M10</strain>
    </source>
</reference>
<evidence type="ECO:0008006" key="4">
    <source>
        <dbReference type="Google" id="ProtNLM"/>
    </source>
</evidence>
<dbReference type="AlphaFoldDB" id="A0A366X163"/>
<dbReference type="EMBL" id="QOCE01000032">
    <property type="protein sequence ID" value="RBW54198.1"/>
    <property type="molecule type" value="Genomic_DNA"/>
</dbReference>
<comment type="caution">
    <text evidence="2">The sequence shown here is derived from an EMBL/GenBank/DDBJ whole genome shotgun (WGS) entry which is preliminary data.</text>
</comment>
<name>A0A366X163_9RHOB</name>
<dbReference type="Proteomes" id="UP000252706">
    <property type="component" value="Unassembled WGS sequence"/>
</dbReference>
<dbReference type="OrthoDB" id="9810895at2"/>
<protein>
    <recommendedName>
        <fullName evidence="4">Lipoprotein</fullName>
    </recommendedName>
</protein>
<evidence type="ECO:0000313" key="2">
    <source>
        <dbReference type="EMBL" id="RBW54198.1"/>
    </source>
</evidence>
<organism evidence="2 3">
    <name type="scientific">Phaeobacter gallaeciensis</name>
    <dbReference type="NCBI Taxonomy" id="60890"/>
    <lineage>
        <taxon>Bacteria</taxon>
        <taxon>Pseudomonadati</taxon>
        <taxon>Pseudomonadota</taxon>
        <taxon>Alphaproteobacteria</taxon>
        <taxon>Rhodobacterales</taxon>
        <taxon>Roseobacteraceae</taxon>
        <taxon>Phaeobacter</taxon>
    </lineage>
</organism>